<sequence length="60" mass="6192">MRVSPGKGGGGGGGCGGLVGALEKRPVMGVVAEEEEKGAKIVKREKGATTTLETRWPPWK</sequence>
<dbReference type="PaxDb" id="65489-OBART12G14500.1"/>
<proteinExistence type="predicted"/>
<keyword evidence="3" id="KW-1185">Reference proteome</keyword>
<dbReference type="Proteomes" id="UP000026960">
    <property type="component" value="Chromosome 12"/>
</dbReference>
<dbReference type="HOGENOM" id="CLU_200013_0_0_1"/>
<reference evidence="2" key="2">
    <citation type="submission" date="2015-03" db="UniProtKB">
        <authorList>
            <consortium name="EnsemblPlants"/>
        </authorList>
    </citation>
    <scope>IDENTIFICATION</scope>
</reference>
<name>A0A0D3HVA6_9ORYZ</name>
<dbReference type="Gramene" id="OBART12G14500.1">
    <property type="protein sequence ID" value="OBART12G14500.1"/>
    <property type="gene ID" value="OBART12G14500"/>
</dbReference>
<feature type="region of interest" description="Disordered" evidence="1">
    <location>
        <begin position="1"/>
        <end position="20"/>
    </location>
</feature>
<dbReference type="AlphaFoldDB" id="A0A0D3HVA6"/>
<organism evidence="2">
    <name type="scientific">Oryza barthii</name>
    <dbReference type="NCBI Taxonomy" id="65489"/>
    <lineage>
        <taxon>Eukaryota</taxon>
        <taxon>Viridiplantae</taxon>
        <taxon>Streptophyta</taxon>
        <taxon>Embryophyta</taxon>
        <taxon>Tracheophyta</taxon>
        <taxon>Spermatophyta</taxon>
        <taxon>Magnoliopsida</taxon>
        <taxon>Liliopsida</taxon>
        <taxon>Poales</taxon>
        <taxon>Poaceae</taxon>
        <taxon>BOP clade</taxon>
        <taxon>Oryzoideae</taxon>
        <taxon>Oryzeae</taxon>
        <taxon>Oryzinae</taxon>
        <taxon>Oryza</taxon>
    </lineage>
</organism>
<evidence type="ECO:0000313" key="3">
    <source>
        <dbReference type="Proteomes" id="UP000026960"/>
    </source>
</evidence>
<feature type="compositionally biased region" description="Gly residues" evidence="1">
    <location>
        <begin position="1"/>
        <end position="19"/>
    </location>
</feature>
<evidence type="ECO:0000313" key="2">
    <source>
        <dbReference type="EnsemblPlants" id="OBART12G14500.1"/>
    </source>
</evidence>
<accession>A0A0D3HVA6</accession>
<dbReference type="EnsemblPlants" id="OBART12G14500.1">
    <property type="protein sequence ID" value="OBART12G14500.1"/>
    <property type="gene ID" value="OBART12G14500"/>
</dbReference>
<evidence type="ECO:0000256" key="1">
    <source>
        <dbReference type="SAM" id="MobiDB-lite"/>
    </source>
</evidence>
<protein>
    <submittedName>
        <fullName evidence="2">Uncharacterized protein</fullName>
    </submittedName>
</protein>
<reference evidence="2" key="1">
    <citation type="journal article" date="2009" name="Rice">
        <title>De Novo Next Generation Sequencing of Plant Genomes.</title>
        <authorList>
            <person name="Rounsley S."/>
            <person name="Marri P.R."/>
            <person name="Yu Y."/>
            <person name="He R."/>
            <person name="Sisneros N."/>
            <person name="Goicoechea J.L."/>
            <person name="Lee S.J."/>
            <person name="Angelova A."/>
            <person name="Kudrna D."/>
            <person name="Luo M."/>
            <person name="Affourtit J."/>
            <person name="Desany B."/>
            <person name="Knight J."/>
            <person name="Niazi F."/>
            <person name="Egholm M."/>
            <person name="Wing R.A."/>
        </authorList>
    </citation>
    <scope>NUCLEOTIDE SEQUENCE [LARGE SCALE GENOMIC DNA]</scope>
    <source>
        <strain evidence="2">cv. IRGC 105608</strain>
    </source>
</reference>